<dbReference type="VEuPathDB" id="TriTrypDB:Tb427_000313600"/>
<feature type="compositionally biased region" description="Basic and acidic residues" evidence="1">
    <location>
        <begin position="438"/>
        <end position="458"/>
    </location>
</feature>
<reference evidence="2" key="1">
    <citation type="submission" date="2016-12" db="EMBL/GenBank/DDBJ databases">
        <title>Extending the VSGnome of Trypanosoma brucei strain TREU927.</title>
        <authorList>
            <person name="Cross G.A."/>
        </authorList>
    </citation>
    <scope>NUCLEOTIDE SEQUENCE</scope>
    <source>
        <strain evidence="2">Tb927.99.1510</strain>
    </source>
</reference>
<protein>
    <submittedName>
        <fullName evidence="2">Variant surface glycoprotein</fullName>
    </submittedName>
</protein>
<dbReference type="Gene3D" id="1.10.470.10">
    <property type="entry name" value="Variant Surface Glycoprotein, subunit A, domain 2"/>
    <property type="match status" value="1"/>
</dbReference>
<feature type="region of interest" description="Disordered" evidence="1">
    <location>
        <begin position="430"/>
        <end position="460"/>
    </location>
</feature>
<evidence type="ECO:0000256" key="1">
    <source>
        <dbReference type="SAM" id="MobiDB-lite"/>
    </source>
</evidence>
<dbReference type="SUPFAM" id="SSF58087">
    <property type="entry name" value="Variant surface glycoprotein (N-terminal domain)"/>
    <property type="match status" value="1"/>
</dbReference>
<proteinExistence type="predicted"/>
<sequence>MKVLRPNSRQMSRRQAMLKALAQLTLLSITATIHSATQLGNTAEQAISNLCDEAQYLGIVTERYRNKITLSNAATKKLVEQAAEWELAAYMSPDTAEQAALLALSVHSKRLSNDATKINNEANQKLTGPLETLSQRVGALAAARALRTQTTPTLGVASGNGGQGTIYSGSSFKCDVPISAKQLESGKCLAKVGTGSGIHNKQLTPETARNVKLTDDDMFTAQTLTATVVGKNPDSSSNTYSAGHCSDNASPNSGGKGLGILTVKASAPDQAVKSTQVYAQENTGSECKPLEDNDEIKPKSAAAVAYALCYAAAVKTKTPPDPEILDPKSLATDPNFQEIAASLLAPPGKIFNLADTSEKEKLTDLVKNIYGGDTAAFKTKYITNINSKPVTFKVGTKMQETTVGADATTEQLSTALAYYFRQTQRSLQKNTVISKNNDGTKDETEETSDKKNEEKDGNIKMPVCSAILNRTACEKGQNCKWENNA</sequence>
<evidence type="ECO:0000313" key="2">
    <source>
        <dbReference type="EMBL" id="ARB50810.1"/>
    </source>
</evidence>
<organism evidence="2">
    <name type="scientific">Trypanosoma brucei</name>
    <dbReference type="NCBI Taxonomy" id="5691"/>
    <lineage>
        <taxon>Eukaryota</taxon>
        <taxon>Discoba</taxon>
        <taxon>Euglenozoa</taxon>
        <taxon>Kinetoplastea</taxon>
        <taxon>Metakinetoplastina</taxon>
        <taxon>Trypanosomatida</taxon>
        <taxon>Trypanosomatidae</taxon>
        <taxon>Trypanosoma</taxon>
    </lineage>
</organism>
<accession>A0A1V0FYB3</accession>
<name>A0A1V0FYB3_9TRYP</name>
<dbReference type="EMBL" id="KY404559">
    <property type="protein sequence ID" value="ARB50810.1"/>
    <property type="molecule type" value="Genomic_DNA"/>
</dbReference>
<dbReference type="AlphaFoldDB" id="A0A1V0FYB3"/>